<dbReference type="EMBL" id="FNPI01000001">
    <property type="protein sequence ID" value="SDY16127.1"/>
    <property type="molecule type" value="Genomic_DNA"/>
</dbReference>
<keyword evidence="3" id="KW-0804">Transcription</keyword>
<dbReference type="InterPro" id="IPR050707">
    <property type="entry name" value="HTH_MetabolicPath_Reg"/>
</dbReference>
<dbReference type="PROSITE" id="PS51077">
    <property type="entry name" value="HTH_ICLR"/>
    <property type="match status" value="1"/>
</dbReference>
<dbReference type="GO" id="GO:0003677">
    <property type="term" value="F:DNA binding"/>
    <property type="evidence" value="ECO:0007669"/>
    <property type="project" value="UniProtKB-KW"/>
</dbReference>
<organism evidence="6 7">
    <name type="scientific">Evansella caseinilytica</name>
    <dbReference type="NCBI Taxonomy" id="1503961"/>
    <lineage>
        <taxon>Bacteria</taxon>
        <taxon>Bacillati</taxon>
        <taxon>Bacillota</taxon>
        <taxon>Bacilli</taxon>
        <taxon>Bacillales</taxon>
        <taxon>Bacillaceae</taxon>
        <taxon>Evansella</taxon>
    </lineage>
</organism>
<accession>A0A1H3HKV4</accession>
<name>A0A1H3HKV4_9BACI</name>
<evidence type="ECO:0000256" key="3">
    <source>
        <dbReference type="ARBA" id="ARBA00023163"/>
    </source>
</evidence>
<evidence type="ECO:0000259" key="5">
    <source>
        <dbReference type="PROSITE" id="PS51078"/>
    </source>
</evidence>
<dbReference type="Pfam" id="PF09339">
    <property type="entry name" value="HTH_IclR"/>
    <property type="match status" value="1"/>
</dbReference>
<dbReference type="AlphaFoldDB" id="A0A1H3HKV4"/>
<proteinExistence type="predicted"/>
<dbReference type="SMART" id="SM00346">
    <property type="entry name" value="HTH_ICLR"/>
    <property type="match status" value="1"/>
</dbReference>
<dbReference type="SUPFAM" id="SSF55781">
    <property type="entry name" value="GAF domain-like"/>
    <property type="match status" value="1"/>
</dbReference>
<dbReference type="PANTHER" id="PTHR30136">
    <property type="entry name" value="HELIX-TURN-HELIX TRANSCRIPTIONAL REGULATOR, ICLR FAMILY"/>
    <property type="match status" value="1"/>
</dbReference>
<evidence type="ECO:0000256" key="2">
    <source>
        <dbReference type="ARBA" id="ARBA00023125"/>
    </source>
</evidence>
<sequence>MPGLGEFYMLKTLDQSLKILLSFTKEKPTWGARELAKQLQLNPTNVYRILATFEKNRFLTKDPETKKYSLGIKLWELGLMAFDGLHISQYIRPILQELMEKTGESVFLTSLDGKEGLTLDVVEPADKVKFSVSVGSRAPLYVGASYRSILAYASEDLIEEVVSGELKAYTPITITSKEVLLNELVLIRKQGWAKSAGEYTRDVIALAVPLFKNGKVIGSLTLSGPTYRMGEESTEKSLSMLMETRDKVASVIGKYELDFDKYLISG</sequence>
<dbReference type="STRING" id="1503961.SAMN05421736_101533"/>
<dbReference type="InterPro" id="IPR005471">
    <property type="entry name" value="Tscrpt_reg_IclR_N"/>
</dbReference>
<dbReference type="GO" id="GO:0045892">
    <property type="term" value="P:negative regulation of DNA-templated transcription"/>
    <property type="evidence" value="ECO:0007669"/>
    <property type="project" value="TreeGrafter"/>
</dbReference>
<reference evidence="7" key="1">
    <citation type="submission" date="2016-10" db="EMBL/GenBank/DDBJ databases">
        <authorList>
            <person name="Varghese N."/>
            <person name="Submissions S."/>
        </authorList>
    </citation>
    <scope>NUCLEOTIDE SEQUENCE [LARGE SCALE GENOMIC DNA]</scope>
    <source>
        <strain evidence="7">SP</strain>
    </source>
</reference>
<dbReference type="InterPro" id="IPR014757">
    <property type="entry name" value="Tscrpt_reg_IclR_C"/>
</dbReference>
<evidence type="ECO:0000313" key="7">
    <source>
        <dbReference type="Proteomes" id="UP000198935"/>
    </source>
</evidence>
<dbReference type="Gene3D" id="3.30.450.40">
    <property type="match status" value="1"/>
</dbReference>
<dbReference type="InterPro" id="IPR029016">
    <property type="entry name" value="GAF-like_dom_sf"/>
</dbReference>
<dbReference type="PROSITE" id="PS51078">
    <property type="entry name" value="ICLR_ED"/>
    <property type="match status" value="1"/>
</dbReference>
<dbReference type="GO" id="GO:0003700">
    <property type="term" value="F:DNA-binding transcription factor activity"/>
    <property type="evidence" value="ECO:0007669"/>
    <property type="project" value="TreeGrafter"/>
</dbReference>
<protein>
    <submittedName>
        <fullName evidence="6">DNA-binding transcriptional regulator, IclR family</fullName>
    </submittedName>
</protein>
<evidence type="ECO:0000259" key="4">
    <source>
        <dbReference type="PROSITE" id="PS51077"/>
    </source>
</evidence>
<dbReference type="Proteomes" id="UP000198935">
    <property type="component" value="Unassembled WGS sequence"/>
</dbReference>
<feature type="domain" description="HTH iclR-type" evidence="4">
    <location>
        <begin position="10"/>
        <end position="72"/>
    </location>
</feature>
<dbReference type="PANTHER" id="PTHR30136:SF35">
    <property type="entry name" value="HTH-TYPE TRANSCRIPTIONAL REGULATOR RV1719"/>
    <property type="match status" value="1"/>
</dbReference>
<keyword evidence="1" id="KW-0805">Transcription regulation</keyword>
<dbReference type="InterPro" id="IPR036388">
    <property type="entry name" value="WH-like_DNA-bd_sf"/>
</dbReference>
<evidence type="ECO:0000256" key="1">
    <source>
        <dbReference type="ARBA" id="ARBA00023015"/>
    </source>
</evidence>
<keyword evidence="2 6" id="KW-0238">DNA-binding</keyword>
<gene>
    <name evidence="6" type="ORF">SAMN05421736_101533</name>
</gene>
<evidence type="ECO:0000313" key="6">
    <source>
        <dbReference type="EMBL" id="SDY16127.1"/>
    </source>
</evidence>
<dbReference type="SUPFAM" id="SSF46785">
    <property type="entry name" value="Winged helix' DNA-binding domain"/>
    <property type="match status" value="1"/>
</dbReference>
<dbReference type="Gene3D" id="1.10.10.10">
    <property type="entry name" value="Winged helix-like DNA-binding domain superfamily/Winged helix DNA-binding domain"/>
    <property type="match status" value="1"/>
</dbReference>
<keyword evidence="7" id="KW-1185">Reference proteome</keyword>
<dbReference type="InterPro" id="IPR036390">
    <property type="entry name" value="WH_DNA-bd_sf"/>
</dbReference>
<dbReference type="Pfam" id="PF01614">
    <property type="entry name" value="IclR_C"/>
    <property type="match status" value="1"/>
</dbReference>
<feature type="domain" description="IclR-ED" evidence="5">
    <location>
        <begin position="73"/>
        <end position="254"/>
    </location>
</feature>